<dbReference type="Proteomes" id="UP001164539">
    <property type="component" value="Chromosome 14"/>
</dbReference>
<keyword evidence="2" id="KW-1185">Reference proteome</keyword>
<proteinExistence type="predicted"/>
<dbReference type="EMBL" id="CM051407">
    <property type="protein sequence ID" value="KAJ4700986.1"/>
    <property type="molecule type" value="Genomic_DNA"/>
</dbReference>
<name>A0ACC1WPC0_MELAZ</name>
<comment type="caution">
    <text evidence="1">The sequence shown here is derived from an EMBL/GenBank/DDBJ whole genome shotgun (WGS) entry which is preliminary data.</text>
</comment>
<protein>
    <submittedName>
        <fullName evidence="1">Protein SET DOMAIN GROUP 41-like</fullName>
    </submittedName>
</protein>
<gene>
    <name evidence="1" type="ORF">OWV82_024292</name>
</gene>
<evidence type="ECO:0000313" key="2">
    <source>
        <dbReference type="Proteomes" id="UP001164539"/>
    </source>
</evidence>
<organism evidence="1 2">
    <name type="scientific">Melia azedarach</name>
    <name type="common">Chinaberry tree</name>
    <dbReference type="NCBI Taxonomy" id="155640"/>
    <lineage>
        <taxon>Eukaryota</taxon>
        <taxon>Viridiplantae</taxon>
        <taxon>Streptophyta</taxon>
        <taxon>Embryophyta</taxon>
        <taxon>Tracheophyta</taxon>
        <taxon>Spermatophyta</taxon>
        <taxon>Magnoliopsida</taxon>
        <taxon>eudicotyledons</taxon>
        <taxon>Gunneridae</taxon>
        <taxon>Pentapetalae</taxon>
        <taxon>rosids</taxon>
        <taxon>malvids</taxon>
        <taxon>Sapindales</taxon>
        <taxon>Meliaceae</taxon>
        <taxon>Melia</taxon>
    </lineage>
</organism>
<accession>A0ACC1WPC0</accession>
<reference evidence="1 2" key="1">
    <citation type="journal article" date="2023" name="Science">
        <title>Complex scaffold remodeling in plant triterpene biosynthesis.</title>
        <authorList>
            <person name="De La Pena R."/>
            <person name="Hodgson H."/>
            <person name="Liu J.C."/>
            <person name="Stephenson M.J."/>
            <person name="Martin A.C."/>
            <person name="Owen C."/>
            <person name="Harkess A."/>
            <person name="Leebens-Mack J."/>
            <person name="Jimenez L.E."/>
            <person name="Osbourn A."/>
            <person name="Sattely E.S."/>
        </authorList>
    </citation>
    <scope>NUCLEOTIDE SEQUENCE [LARGE SCALE GENOMIC DNA]</scope>
    <source>
        <strain evidence="2">cv. JPN11</strain>
        <tissue evidence="1">Leaf</tissue>
    </source>
</reference>
<evidence type="ECO:0000313" key="1">
    <source>
        <dbReference type="EMBL" id="KAJ4700986.1"/>
    </source>
</evidence>
<sequence length="129" mass="14840">MSLSSDPNFPKDEANQKLNDYMDELISEYLSVGDPNLAARSLRTCLPKVYRIFKTMSTEILDCITDTTQKVWSLLPHGCRYMQIIKDPIDFSWLGKSSNAWNFQIHLGSSDEDSYYRTGDQERTCRSIA</sequence>